<dbReference type="Proteomes" id="UP001208570">
    <property type="component" value="Unassembled WGS sequence"/>
</dbReference>
<sequence>MKYFIKDIFKQAANCAYGLYANARGRKEKTGKLKQEEKQKEKNKTQERQKQYELKLANSLFREATDKLTKALLENNFKRASVVRKAFQEMRSANCKNCDKYFHCSGNYNAVFNCHRSDLNRKTAEIISNCREDICGGPDSASDQQANRYGRSGGNCTSRYLCKNDCQYNPQDRTCRETNC</sequence>
<organism evidence="2 3">
    <name type="scientific">Paralvinella palmiformis</name>
    <dbReference type="NCBI Taxonomy" id="53620"/>
    <lineage>
        <taxon>Eukaryota</taxon>
        <taxon>Metazoa</taxon>
        <taxon>Spiralia</taxon>
        <taxon>Lophotrochozoa</taxon>
        <taxon>Annelida</taxon>
        <taxon>Polychaeta</taxon>
        <taxon>Sedentaria</taxon>
        <taxon>Canalipalpata</taxon>
        <taxon>Terebellida</taxon>
        <taxon>Terebelliformia</taxon>
        <taxon>Alvinellidae</taxon>
        <taxon>Paralvinella</taxon>
    </lineage>
</organism>
<proteinExistence type="predicted"/>
<evidence type="ECO:0000256" key="1">
    <source>
        <dbReference type="SAM" id="MobiDB-lite"/>
    </source>
</evidence>
<reference evidence="2" key="1">
    <citation type="journal article" date="2023" name="Mol. Biol. Evol.">
        <title>Third-Generation Sequencing Reveals the Adaptive Role of the Epigenome in Three Deep-Sea Polychaetes.</title>
        <authorList>
            <person name="Perez M."/>
            <person name="Aroh O."/>
            <person name="Sun Y."/>
            <person name="Lan Y."/>
            <person name="Juniper S.K."/>
            <person name="Young C.R."/>
            <person name="Angers B."/>
            <person name="Qian P.Y."/>
        </authorList>
    </citation>
    <scope>NUCLEOTIDE SEQUENCE</scope>
    <source>
        <strain evidence="2">P08H-3</strain>
    </source>
</reference>
<comment type="caution">
    <text evidence="2">The sequence shown here is derived from an EMBL/GenBank/DDBJ whole genome shotgun (WGS) entry which is preliminary data.</text>
</comment>
<dbReference type="Gene3D" id="1.10.132.110">
    <property type="entry name" value="Serum amyloid A protein"/>
    <property type="match status" value="1"/>
</dbReference>
<dbReference type="EMBL" id="JAODUP010000039">
    <property type="protein sequence ID" value="KAK2166450.1"/>
    <property type="molecule type" value="Genomic_DNA"/>
</dbReference>
<evidence type="ECO:0000313" key="2">
    <source>
        <dbReference type="EMBL" id="KAK2166450.1"/>
    </source>
</evidence>
<dbReference type="Pfam" id="PF00277">
    <property type="entry name" value="SAA"/>
    <property type="match status" value="1"/>
</dbReference>
<gene>
    <name evidence="2" type="ORF">LSH36_39g12013</name>
</gene>
<evidence type="ECO:0000313" key="3">
    <source>
        <dbReference type="Proteomes" id="UP001208570"/>
    </source>
</evidence>
<dbReference type="GO" id="GO:0005576">
    <property type="term" value="C:extracellular region"/>
    <property type="evidence" value="ECO:0007669"/>
    <property type="project" value="InterPro"/>
</dbReference>
<accession>A0AAD9NDY3</accession>
<protein>
    <submittedName>
        <fullName evidence="2">Uncharacterized protein</fullName>
    </submittedName>
</protein>
<feature type="region of interest" description="Disordered" evidence="1">
    <location>
        <begin position="28"/>
        <end position="49"/>
    </location>
</feature>
<keyword evidence="3" id="KW-1185">Reference proteome</keyword>
<name>A0AAD9NDY3_9ANNE</name>
<dbReference type="InterPro" id="IPR000096">
    <property type="entry name" value="Serum_amyloid_A"/>
</dbReference>
<dbReference type="AlphaFoldDB" id="A0AAD9NDY3"/>
<dbReference type="SMART" id="SM00197">
    <property type="entry name" value="SAA"/>
    <property type="match status" value="1"/>
</dbReference>